<feature type="transmembrane region" description="Helical" evidence="6">
    <location>
        <begin position="71"/>
        <end position="89"/>
    </location>
</feature>
<evidence type="ECO:0000256" key="5">
    <source>
        <dbReference type="ARBA" id="ARBA00023136"/>
    </source>
</evidence>
<feature type="transmembrane region" description="Helical" evidence="6">
    <location>
        <begin position="153"/>
        <end position="173"/>
    </location>
</feature>
<organism evidence="7 8">
    <name type="scientific">Nocardia iowensis</name>
    <dbReference type="NCBI Taxonomy" id="204891"/>
    <lineage>
        <taxon>Bacteria</taxon>
        <taxon>Bacillati</taxon>
        <taxon>Actinomycetota</taxon>
        <taxon>Actinomycetes</taxon>
        <taxon>Mycobacteriales</taxon>
        <taxon>Nocardiaceae</taxon>
        <taxon>Nocardia</taxon>
    </lineage>
</organism>
<accession>A0ABX8RU64</accession>
<gene>
    <name evidence="7" type="ORF">KV110_08720</name>
</gene>
<keyword evidence="2" id="KW-1003">Cell membrane</keyword>
<reference evidence="7 8" key="1">
    <citation type="submission" date="2021-07" db="EMBL/GenBank/DDBJ databases">
        <title>Whole Genome Sequence of Nocardia Iowensis.</title>
        <authorList>
            <person name="Lamm A."/>
            <person name="Collins-Fairclough A.M."/>
            <person name="Bunk B."/>
            <person name="Sproer C."/>
        </authorList>
    </citation>
    <scope>NUCLEOTIDE SEQUENCE [LARGE SCALE GENOMIC DNA]</scope>
    <source>
        <strain evidence="7 8">NRRL 5646</strain>
    </source>
</reference>
<evidence type="ECO:0000313" key="7">
    <source>
        <dbReference type="EMBL" id="QXN93164.1"/>
    </source>
</evidence>
<keyword evidence="4 6" id="KW-1133">Transmembrane helix</keyword>
<name>A0ABX8RU64_NOCIO</name>
<feature type="transmembrane region" description="Helical" evidence="6">
    <location>
        <begin position="6"/>
        <end position="29"/>
    </location>
</feature>
<dbReference type="Pfam" id="PF01810">
    <property type="entry name" value="LysE"/>
    <property type="match status" value="1"/>
</dbReference>
<evidence type="ECO:0000256" key="2">
    <source>
        <dbReference type="ARBA" id="ARBA00022475"/>
    </source>
</evidence>
<keyword evidence="8" id="KW-1185">Reference proteome</keyword>
<evidence type="ECO:0000256" key="4">
    <source>
        <dbReference type="ARBA" id="ARBA00022989"/>
    </source>
</evidence>
<evidence type="ECO:0000313" key="8">
    <source>
        <dbReference type="Proteomes" id="UP000694257"/>
    </source>
</evidence>
<dbReference type="PANTHER" id="PTHR30086">
    <property type="entry name" value="ARGININE EXPORTER PROTEIN ARGO"/>
    <property type="match status" value="1"/>
</dbReference>
<evidence type="ECO:0000256" key="1">
    <source>
        <dbReference type="ARBA" id="ARBA00004651"/>
    </source>
</evidence>
<protein>
    <submittedName>
        <fullName evidence="7">LysE family translocator</fullName>
    </submittedName>
</protein>
<dbReference type="PIRSF" id="PIRSF006324">
    <property type="entry name" value="LeuE"/>
    <property type="match status" value="1"/>
</dbReference>
<evidence type="ECO:0000256" key="3">
    <source>
        <dbReference type="ARBA" id="ARBA00022692"/>
    </source>
</evidence>
<feature type="transmembrane region" description="Helical" evidence="6">
    <location>
        <begin position="193"/>
        <end position="210"/>
    </location>
</feature>
<feature type="transmembrane region" description="Helical" evidence="6">
    <location>
        <begin position="41"/>
        <end position="65"/>
    </location>
</feature>
<keyword evidence="5 6" id="KW-0472">Membrane</keyword>
<keyword evidence="3 6" id="KW-0812">Transmembrane</keyword>
<proteinExistence type="predicted"/>
<sequence length="211" mass="22428">MIDWNLFWPFVLAAVVLVVVPGPDMILIVTLGTRHGKTAGVAAAAGVAIGLTVHIAITVLGLSALLHKFPAMYQALKWLGVIYLVYLAISSFRADHAPATGEISTSKILPKPVLASFRSATITNLLNPKVILFNLAFLPQFTNPDLGNVPQQLTILGLVLVVIDFAIDGPIGYLSGMFGDRIADTSSSYGRRINNTAGAIFLCLAGWLATT</sequence>
<dbReference type="EMBL" id="CP078145">
    <property type="protein sequence ID" value="QXN93164.1"/>
    <property type="molecule type" value="Genomic_DNA"/>
</dbReference>
<comment type="subcellular location">
    <subcellularLocation>
        <location evidence="1">Cell membrane</location>
        <topology evidence="1">Multi-pass membrane protein</topology>
    </subcellularLocation>
</comment>
<evidence type="ECO:0000256" key="6">
    <source>
        <dbReference type="SAM" id="Phobius"/>
    </source>
</evidence>
<dbReference type="PANTHER" id="PTHR30086:SF20">
    <property type="entry name" value="ARGININE EXPORTER PROTEIN ARGO-RELATED"/>
    <property type="match status" value="1"/>
</dbReference>
<dbReference type="InterPro" id="IPR001123">
    <property type="entry name" value="LeuE-type"/>
</dbReference>
<dbReference type="Proteomes" id="UP000694257">
    <property type="component" value="Chromosome"/>
</dbReference>
<dbReference type="RefSeq" id="WP_218474974.1">
    <property type="nucleotide sequence ID" value="NZ_BAABJN010000001.1"/>
</dbReference>